<dbReference type="AlphaFoldDB" id="A0AAV1JNB4"/>
<protein>
    <submittedName>
        <fullName evidence="1">Uncharacterized protein</fullName>
    </submittedName>
</protein>
<evidence type="ECO:0000313" key="1">
    <source>
        <dbReference type="EMBL" id="CAK1550885.1"/>
    </source>
</evidence>
<dbReference type="EMBL" id="CAVLEF010000100">
    <property type="protein sequence ID" value="CAK1550885.1"/>
    <property type="molecule type" value="Genomic_DNA"/>
</dbReference>
<organism evidence="1 2">
    <name type="scientific">Leptosia nina</name>
    <dbReference type="NCBI Taxonomy" id="320188"/>
    <lineage>
        <taxon>Eukaryota</taxon>
        <taxon>Metazoa</taxon>
        <taxon>Ecdysozoa</taxon>
        <taxon>Arthropoda</taxon>
        <taxon>Hexapoda</taxon>
        <taxon>Insecta</taxon>
        <taxon>Pterygota</taxon>
        <taxon>Neoptera</taxon>
        <taxon>Endopterygota</taxon>
        <taxon>Lepidoptera</taxon>
        <taxon>Glossata</taxon>
        <taxon>Ditrysia</taxon>
        <taxon>Papilionoidea</taxon>
        <taxon>Pieridae</taxon>
        <taxon>Pierinae</taxon>
        <taxon>Leptosia</taxon>
    </lineage>
</organism>
<comment type="caution">
    <text evidence="1">The sequence shown here is derived from an EMBL/GenBank/DDBJ whole genome shotgun (WGS) entry which is preliminary data.</text>
</comment>
<reference evidence="1 2" key="1">
    <citation type="submission" date="2023-11" db="EMBL/GenBank/DDBJ databases">
        <authorList>
            <person name="Okamura Y."/>
        </authorList>
    </citation>
    <scope>NUCLEOTIDE SEQUENCE [LARGE SCALE GENOMIC DNA]</scope>
</reference>
<sequence length="86" mass="9663">MLGSEGGIEPGTFSSVRRDSRNFFHLMSVVRVQSGIHVTIRSDRQMGLEFPRVPAGACDCFTVYPTVLRVAYGRGKAFKSHVIRYR</sequence>
<accession>A0AAV1JNB4</accession>
<proteinExistence type="predicted"/>
<name>A0AAV1JNB4_9NEOP</name>
<gene>
    <name evidence="1" type="ORF">LNINA_LOCUS10077</name>
</gene>
<keyword evidence="2" id="KW-1185">Reference proteome</keyword>
<evidence type="ECO:0000313" key="2">
    <source>
        <dbReference type="Proteomes" id="UP001497472"/>
    </source>
</evidence>
<dbReference type="Proteomes" id="UP001497472">
    <property type="component" value="Unassembled WGS sequence"/>
</dbReference>